<evidence type="ECO:0000256" key="1">
    <source>
        <dbReference type="SAM" id="Phobius"/>
    </source>
</evidence>
<feature type="transmembrane region" description="Helical" evidence="1">
    <location>
        <begin position="15"/>
        <end position="33"/>
    </location>
</feature>
<gene>
    <name evidence="2" type="ORF">SPRG_07355</name>
</gene>
<evidence type="ECO:0000313" key="2">
    <source>
        <dbReference type="EMBL" id="KDO27734.1"/>
    </source>
</evidence>
<keyword evidence="1" id="KW-0812">Transmembrane</keyword>
<dbReference type="GO" id="GO:0016020">
    <property type="term" value="C:membrane"/>
    <property type="evidence" value="ECO:0007669"/>
    <property type="project" value="TreeGrafter"/>
</dbReference>
<feature type="transmembrane region" description="Helical" evidence="1">
    <location>
        <begin position="352"/>
        <end position="370"/>
    </location>
</feature>
<dbReference type="Proteomes" id="UP000030745">
    <property type="component" value="Unassembled WGS sequence"/>
</dbReference>
<feature type="transmembrane region" description="Helical" evidence="1">
    <location>
        <begin position="196"/>
        <end position="214"/>
    </location>
</feature>
<evidence type="ECO:0008006" key="4">
    <source>
        <dbReference type="Google" id="ProtNLM"/>
    </source>
</evidence>
<feature type="transmembrane region" description="Helical" evidence="1">
    <location>
        <begin position="265"/>
        <end position="287"/>
    </location>
</feature>
<accession>A0A067CAH0</accession>
<sequence length="436" mass="48314">MSTTTTSEERKTRKGFLWGLVMLVSGTLCTIITKVQYSLQSLGTEPCVINGNTTLHCYFDKPWFGVLEMKLAMACCLVFLYVRKRVEHRARPQVHADAAAVAQGGGGQERAHAVSRDGVVVVETSSSSSGPSWSTILLLIIPSMLDLLNTVFANIGLLWISSSIYQMTRGSVILFNAFFSVRFMGKRLFAYHYSSILLVIIAVGMVSFAGLSQAAMQSAAEPSAADAEKQANQILGLSFIFVAQFLCAIQIVIEEYFLTKRQVSPMLLVGIEGLWGLVFMAVLIPLLQWTPRGTSGLSKVWHEDFSDALVKISNSWPLVWTVVAYVITIGVFNLSASFVTKYLNSVVRSILDTMRTMGVWLLTLFVYYVIKWTGPNSPGEPWTVWSWLELAGFAVMVVGTLTYKKILRFPGTWLYAAEEREANLALTKSPFMASMH</sequence>
<dbReference type="OrthoDB" id="29773at2759"/>
<name>A0A067CAH0_SAPPC</name>
<dbReference type="EMBL" id="KK583215">
    <property type="protein sequence ID" value="KDO27734.1"/>
    <property type="molecule type" value="Genomic_DNA"/>
</dbReference>
<feature type="transmembrane region" description="Helical" evidence="1">
    <location>
        <begin position="234"/>
        <end position="253"/>
    </location>
</feature>
<dbReference type="VEuPathDB" id="FungiDB:SPRG_07355"/>
<dbReference type="AlphaFoldDB" id="A0A067CAH0"/>
<dbReference type="PANTHER" id="PTHR13146">
    <property type="match status" value="1"/>
</dbReference>
<proteinExistence type="predicted"/>
<evidence type="ECO:0000313" key="3">
    <source>
        <dbReference type="Proteomes" id="UP000030745"/>
    </source>
</evidence>
<feature type="transmembrane region" description="Helical" evidence="1">
    <location>
        <begin position="63"/>
        <end position="82"/>
    </location>
</feature>
<feature type="transmembrane region" description="Helical" evidence="1">
    <location>
        <begin position="382"/>
        <end position="403"/>
    </location>
</feature>
<keyword evidence="1" id="KW-1133">Transmembrane helix</keyword>
<reference evidence="2 3" key="1">
    <citation type="journal article" date="2013" name="PLoS Genet.">
        <title>Distinctive expansion of potential virulence genes in the genome of the oomycete fish pathogen Saprolegnia parasitica.</title>
        <authorList>
            <person name="Jiang R.H."/>
            <person name="de Bruijn I."/>
            <person name="Haas B.J."/>
            <person name="Belmonte R."/>
            <person name="Lobach L."/>
            <person name="Christie J."/>
            <person name="van den Ackerveken G."/>
            <person name="Bottin A."/>
            <person name="Bulone V."/>
            <person name="Diaz-Moreno S.M."/>
            <person name="Dumas B."/>
            <person name="Fan L."/>
            <person name="Gaulin E."/>
            <person name="Govers F."/>
            <person name="Grenville-Briggs L.J."/>
            <person name="Horner N.R."/>
            <person name="Levin J.Z."/>
            <person name="Mammella M."/>
            <person name="Meijer H.J."/>
            <person name="Morris P."/>
            <person name="Nusbaum C."/>
            <person name="Oome S."/>
            <person name="Phillips A.J."/>
            <person name="van Rooyen D."/>
            <person name="Rzeszutek E."/>
            <person name="Saraiva M."/>
            <person name="Secombes C.J."/>
            <person name="Seidl M.F."/>
            <person name="Snel B."/>
            <person name="Stassen J.H."/>
            <person name="Sykes S."/>
            <person name="Tripathy S."/>
            <person name="van den Berg H."/>
            <person name="Vega-Arreguin J.C."/>
            <person name="Wawra S."/>
            <person name="Young S.K."/>
            <person name="Zeng Q."/>
            <person name="Dieguez-Uribeondo J."/>
            <person name="Russ C."/>
            <person name="Tyler B.M."/>
            <person name="van West P."/>
        </authorList>
    </citation>
    <scope>NUCLEOTIDE SEQUENCE [LARGE SCALE GENOMIC DNA]</scope>
    <source>
        <strain evidence="2 3">CBS 223.65</strain>
    </source>
</reference>
<protein>
    <recommendedName>
        <fullName evidence="4">EamA domain-containing protein</fullName>
    </recommendedName>
</protein>
<dbReference type="GeneID" id="24129631"/>
<dbReference type="KEGG" id="spar:SPRG_07355"/>
<dbReference type="RefSeq" id="XP_012201532.1">
    <property type="nucleotide sequence ID" value="XM_012346142.1"/>
</dbReference>
<dbReference type="PANTHER" id="PTHR13146:SF6">
    <property type="entry name" value="THH1_TOM1_TOM3 DOMAIN-CONTAINING PROTEIN"/>
    <property type="match status" value="1"/>
</dbReference>
<dbReference type="OMA" id="FDKPWFG"/>
<feature type="transmembrane region" description="Helical" evidence="1">
    <location>
        <begin position="318"/>
        <end position="340"/>
    </location>
</feature>
<keyword evidence="3" id="KW-1185">Reference proteome</keyword>
<keyword evidence="1" id="KW-0472">Membrane</keyword>
<organism evidence="2 3">
    <name type="scientific">Saprolegnia parasitica (strain CBS 223.65)</name>
    <dbReference type="NCBI Taxonomy" id="695850"/>
    <lineage>
        <taxon>Eukaryota</taxon>
        <taxon>Sar</taxon>
        <taxon>Stramenopiles</taxon>
        <taxon>Oomycota</taxon>
        <taxon>Saprolegniomycetes</taxon>
        <taxon>Saprolegniales</taxon>
        <taxon>Saprolegniaceae</taxon>
        <taxon>Saprolegnia</taxon>
    </lineage>
</organism>